<dbReference type="PROSITE" id="PS50883">
    <property type="entry name" value="EAL"/>
    <property type="match status" value="1"/>
</dbReference>
<dbReference type="EMBL" id="MVHJ01000004">
    <property type="protein sequence ID" value="ORA05960.1"/>
    <property type="molecule type" value="Genomic_DNA"/>
</dbReference>
<name>A0A1W9Z1P1_MYCBA</name>
<dbReference type="PANTHER" id="PTHR33121">
    <property type="entry name" value="CYCLIC DI-GMP PHOSPHODIESTERASE PDEF"/>
    <property type="match status" value="1"/>
</dbReference>
<accession>A0A1W9Z1P1</accession>
<evidence type="ECO:0000313" key="3">
    <source>
        <dbReference type="Proteomes" id="UP000192366"/>
    </source>
</evidence>
<dbReference type="InterPro" id="IPR019278">
    <property type="entry name" value="DICT_dom"/>
</dbReference>
<comment type="caution">
    <text evidence="2">The sequence shown here is derived from an EMBL/GenBank/DDBJ whole genome shotgun (WGS) entry which is preliminary data.</text>
</comment>
<dbReference type="OrthoDB" id="3278016at2"/>
<organism evidence="2 3">
    <name type="scientific">Mycolicibacterium bacteremicum</name>
    <name type="common">Mycobacterium bacteremicum</name>
    <dbReference type="NCBI Taxonomy" id="564198"/>
    <lineage>
        <taxon>Bacteria</taxon>
        <taxon>Bacillati</taxon>
        <taxon>Actinomycetota</taxon>
        <taxon>Actinomycetes</taxon>
        <taxon>Mycobacteriales</taxon>
        <taxon>Mycobacteriaceae</taxon>
        <taxon>Mycolicibacterium</taxon>
    </lineage>
</organism>
<dbReference type="Pfam" id="PF10069">
    <property type="entry name" value="DICT"/>
    <property type="match status" value="1"/>
</dbReference>
<dbReference type="PANTHER" id="PTHR33121:SF76">
    <property type="entry name" value="SIGNALING PROTEIN"/>
    <property type="match status" value="1"/>
</dbReference>
<dbReference type="GO" id="GO:0071111">
    <property type="term" value="F:cyclic-guanylate-specific phosphodiesterase activity"/>
    <property type="evidence" value="ECO:0007669"/>
    <property type="project" value="InterPro"/>
</dbReference>
<dbReference type="InterPro" id="IPR035919">
    <property type="entry name" value="EAL_sf"/>
</dbReference>
<dbReference type="SMART" id="SM00052">
    <property type="entry name" value="EAL"/>
    <property type="match status" value="1"/>
</dbReference>
<reference evidence="2 3" key="1">
    <citation type="submission" date="2017-02" db="EMBL/GenBank/DDBJ databases">
        <title>The new phylogeny of genus Mycobacterium.</title>
        <authorList>
            <person name="Tortoli E."/>
            <person name="Trovato A."/>
            <person name="Cirillo D.M."/>
        </authorList>
    </citation>
    <scope>NUCLEOTIDE SEQUENCE [LARGE SCALE GENOMIC DNA]</scope>
    <source>
        <strain evidence="2 3">DSM 45578</strain>
    </source>
</reference>
<dbReference type="Proteomes" id="UP000192366">
    <property type="component" value="Unassembled WGS sequence"/>
</dbReference>
<dbReference type="RefSeq" id="WP_083056249.1">
    <property type="nucleotide sequence ID" value="NZ_JACKVM010000008.1"/>
</dbReference>
<proteinExistence type="predicted"/>
<gene>
    <name evidence="2" type="ORF">BST17_06335</name>
</gene>
<protein>
    <recommendedName>
        <fullName evidence="1">EAL domain-containing protein</fullName>
    </recommendedName>
</protein>
<sequence length="428" mass="45447">MAVTTAADSDPGADLDAAVRAEGLRMSFQPIVSLPGSEIVGYEALARWPRAGLPDPVSVFAHAARTQRLDSLDQACITAAVNAAFEIGLPRGSMLAVNCEPASRYVPQDGGPLSRAAAEYVMVVELTERGLLSDPAALLCKVEQLRCDGFAVALDDVGAHADSLALLDIVEPDVIKLDFNLIHGQTHRHQSQTLAAVLAYHERTGAVIVAEGIESELHLERAVAVGAALGQGFRFGRPHTPGIEDLATVAPRVALLPDRTVPRPVARPADSPFDRAAREPGVSVRTARKETLTAFSRHIERQAADTVDPAMIFAAVQDSKNLSTSTLRRYETLARTAPLTAILGRGVPAVPAPGVRGVQLDATDPLCLEWTVVTLGPRTASALIARERPPRGPVREDDRLFDFVLTFDRSLVAAVGGLLLGRIHAAGA</sequence>
<feature type="domain" description="EAL" evidence="1">
    <location>
        <begin position="8"/>
        <end position="252"/>
    </location>
</feature>
<dbReference type="Pfam" id="PF00563">
    <property type="entry name" value="EAL"/>
    <property type="match status" value="1"/>
</dbReference>
<dbReference type="AlphaFoldDB" id="A0A1W9Z1P1"/>
<evidence type="ECO:0000313" key="2">
    <source>
        <dbReference type="EMBL" id="ORA05960.1"/>
    </source>
</evidence>
<dbReference type="Gene3D" id="3.20.20.450">
    <property type="entry name" value="EAL domain"/>
    <property type="match status" value="1"/>
</dbReference>
<dbReference type="STRING" id="564198.BST17_06335"/>
<evidence type="ECO:0000259" key="1">
    <source>
        <dbReference type="PROSITE" id="PS50883"/>
    </source>
</evidence>
<dbReference type="CDD" id="cd01948">
    <property type="entry name" value="EAL"/>
    <property type="match status" value="1"/>
</dbReference>
<keyword evidence="3" id="KW-1185">Reference proteome</keyword>
<dbReference type="SUPFAM" id="SSF141868">
    <property type="entry name" value="EAL domain-like"/>
    <property type="match status" value="1"/>
</dbReference>
<dbReference type="InterPro" id="IPR050706">
    <property type="entry name" value="Cyclic-di-GMP_PDE-like"/>
</dbReference>
<dbReference type="InterPro" id="IPR001633">
    <property type="entry name" value="EAL_dom"/>
</dbReference>